<dbReference type="AlphaFoldDB" id="A0A255H366"/>
<dbReference type="RefSeq" id="WP_094363856.1">
    <property type="nucleotide sequence ID" value="NZ_NMVQ01000012.1"/>
</dbReference>
<evidence type="ECO:0000313" key="2">
    <source>
        <dbReference type="EMBL" id="OYO22111.1"/>
    </source>
</evidence>
<evidence type="ECO:0000256" key="1">
    <source>
        <dbReference type="SAM" id="MobiDB-lite"/>
    </source>
</evidence>
<comment type="caution">
    <text evidence="2">The sequence shown here is derived from an EMBL/GenBank/DDBJ whole genome shotgun (WGS) entry which is preliminary data.</text>
</comment>
<feature type="compositionally biased region" description="Basic and acidic residues" evidence="1">
    <location>
        <begin position="41"/>
        <end position="55"/>
    </location>
</feature>
<organism evidence="2 3">
    <name type="scientific">Enemella dayhoffiae</name>
    <dbReference type="NCBI Taxonomy" id="2016507"/>
    <lineage>
        <taxon>Bacteria</taxon>
        <taxon>Bacillati</taxon>
        <taxon>Actinomycetota</taxon>
        <taxon>Actinomycetes</taxon>
        <taxon>Propionibacteriales</taxon>
        <taxon>Propionibacteriaceae</taxon>
        <taxon>Enemella</taxon>
    </lineage>
</organism>
<reference evidence="2 3" key="1">
    <citation type="submission" date="2017-07" db="EMBL/GenBank/DDBJ databases">
        <title>Draft whole genome sequences of clinical Proprionibacteriaceae strains.</title>
        <authorList>
            <person name="Bernier A.-M."/>
            <person name="Bernard K."/>
            <person name="Domingo M.-C."/>
        </authorList>
    </citation>
    <scope>NUCLEOTIDE SEQUENCE [LARGE SCALE GENOMIC DNA]</scope>
    <source>
        <strain evidence="2 3">NML 130396</strain>
    </source>
</reference>
<feature type="region of interest" description="Disordered" evidence="1">
    <location>
        <begin position="41"/>
        <end position="73"/>
    </location>
</feature>
<name>A0A255H366_9ACTN</name>
<dbReference type="EMBL" id="NMVQ01000012">
    <property type="protein sequence ID" value="OYO22111.1"/>
    <property type="molecule type" value="Genomic_DNA"/>
</dbReference>
<feature type="region of interest" description="Disordered" evidence="1">
    <location>
        <begin position="1"/>
        <end position="21"/>
    </location>
</feature>
<accession>A0A255H366</accession>
<sequence length="73" mass="7567">MTEPQQAKDPGPVPTTGHARVDGVLADLADLAERPLTEHHDALARAHEDLHRVLSDPDDESTGAGNHSAAGGA</sequence>
<dbReference type="OrthoDB" id="3733935at2"/>
<proteinExistence type="predicted"/>
<keyword evidence="3" id="KW-1185">Reference proteome</keyword>
<protein>
    <submittedName>
        <fullName evidence="2">Uncharacterized protein</fullName>
    </submittedName>
</protein>
<dbReference type="Proteomes" id="UP000216311">
    <property type="component" value="Unassembled WGS sequence"/>
</dbReference>
<evidence type="ECO:0000313" key="3">
    <source>
        <dbReference type="Proteomes" id="UP000216311"/>
    </source>
</evidence>
<gene>
    <name evidence="2" type="ORF">CGZ93_09430</name>
</gene>